<dbReference type="Gene3D" id="3.90.950.20">
    <property type="entry name" value="CinA-like"/>
    <property type="match status" value="1"/>
</dbReference>
<dbReference type="SUPFAM" id="SSF53218">
    <property type="entry name" value="Molybdenum cofactor biosynthesis proteins"/>
    <property type="match status" value="1"/>
</dbReference>
<dbReference type="NCBIfam" id="TIGR00199">
    <property type="entry name" value="PncC_domain"/>
    <property type="match status" value="1"/>
</dbReference>
<evidence type="ECO:0000256" key="1">
    <source>
        <dbReference type="HAMAP-Rule" id="MF_00226"/>
    </source>
</evidence>
<dbReference type="InterPro" id="IPR001453">
    <property type="entry name" value="MoaB/Mog_dom"/>
</dbReference>
<dbReference type="SUPFAM" id="SSF142433">
    <property type="entry name" value="CinA-like"/>
    <property type="match status" value="1"/>
</dbReference>
<evidence type="ECO:0000259" key="2">
    <source>
        <dbReference type="SMART" id="SM00852"/>
    </source>
</evidence>
<dbReference type="SMART" id="SM00852">
    <property type="entry name" value="MoCF_biosynth"/>
    <property type="match status" value="1"/>
</dbReference>
<dbReference type="Gene3D" id="3.30.70.2860">
    <property type="match status" value="1"/>
</dbReference>
<dbReference type="Gene3D" id="3.40.980.10">
    <property type="entry name" value="MoaB/Mog-like domain"/>
    <property type="match status" value="1"/>
</dbReference>
<dbReference type="PANTHER" id="PTHR13939">
    <property type="entry name" value="NICOTINAMIDE-NUCLEOTIDE AMIDOHYDROLASE PNCC"/>
    <property type="match status" value="1"/>
</dbReference>
<dbReference type="HAMAP" id="MF_00226_B">
    <property type="entry name" value="CinA_B"/>
    <property type="match status" value="1"/>
</dbReference>
<dbReference type="NCBIfam" id="NF001813">
    <property type="entry name" value="PRK00549.1"/>
    <property type="match status" value="1"/>
</dbReference>
<organism evidence="3 4">
    <name type="scientific">Candidatus Syntrophonatronum acetioxidans</name>
    <dbReference type="NCBI Taxonomy" id="1795816"/>
    <lineage>
        <taxon>Bacteria</taxon>
        <taxon>Bacillati</taxon>
        <taxon>Bacillota</taxon>
        <taxon>Clostridia</taxon>
        <taxon>Eubacteriales</taxon>
        <taxon>Syntrophomonadaceae</taxon>
        <taxon>Candidatus Syntrophonatronum</taxon>
    </lineage>
</organism>
<protein>
    <recommendedName>
        <fullName evidence="1">Putative competence-damage inducible protein</fullName>
    </recommendedName>
</protein>
<reference evidence="3 4" key="1">
    <citation type="submission" date="2018-08" db="EMBL/GenBank/DDBJ databases">
        <title>The metabolism and importance of syntrophic acetate oxidation coupled to methane or sulfide production in haloalkaline environments.</title>
        <authorList>
            <person name="Timmers P.H.A."/>
            <person name="Vavourakis C.D."/>
            <person name="Sorokin D.Y."/>
            <person name="Sinninghe Damste J.S."/>
            <person name="Muyzer G."/>
            <person name="Stams A.J.M."/>
            <person name="Plugge C.M."/>
        </authorList>
    </citation>
    <scope>NUCLEOTIDE SEQUENCE [LARGE SCALE GENOMIC DNA]</scope>
    <source>
        <strain evidence="3">MSAO_Bac1</strain>
    </source>
</reference>
<dbReference type="CDD" id="cd00885">
    <property type="entry name" value="cinA"/>
    <property type="match status" value="1"/>
</dbReference>
<dbReference type="NCBIfam" id="TIGR00177">
    <property type="entry name" value="molyb_syn"/>
    <property type="match status" value="1"/>
</dbReference>
<name>A0A424YDB4_9FIRM</name>
<dbReference type="Pfam" id="PF18146">
    <property type="entry name" value="CinA_KH"/>
    <property type="match status" value="1"/>
</dbReference>
<dbReference type="Proteomes" id="UP000285138">
    <property type="component" value="Unassembled WGS sequence"/>
</dbReference>
<dbReference type="InterPro" id="IPR008135">
    <property type="entry name" value="Competence-induced_CinA"/>
</dbReference>
<dbReference type="InterPro" id="IPR036425">
    <property type="entry name" value="MoaB/Mog-like_dom_sf"/>
</dbReference>
<gene>
    <name evidence="1" type="primary">cinA</name>
    <name evidence="3" type="ORF">D5R97_06070</name>
</gene>
<proteinExistence type="inferred from homology"/>
<dbReference type="InterPro" id="IPR050101">
    <property type="entry name" value="CinA"/>
</dbReference>
<accession>A0A424YDB4</accession>
<dbReference type="InterPro" id="IPR036653">
    <property type="entry name" value="CinA-like_C"/>
</dbReference>
<sequence length="413" mass="45418">MKAEIINVGNEVLLGNILNENARYLSEKLASIGFELLCHKVVGDQAQNISQAFQEAWNRAQLIIFTGGLGATVDDLTKEVVTSQLGLPLEKNSLWEDHLKAIYKKVGIGLDEKRKKQALVPRGCTIIPNDNGTAPGVIIEREDKIIILLPGPPEEVKPMVEKSVLSYLKGKSPWNVIKTHVLKVIGLGEATLEDRIRDLIDIEGNPRVVLMAQPTETHVYVTVKGMDKDDVDSILKEWEGKIRDRLGFYLYGVNEETLEGVVANLLFEGNYTVSTAESCTGGLLADKLTDIPGSSNYFLRGIVCYSNQAKMELLQVPREILDSVGAVSEETARAMVENIRSSSSSHFSLSTTGYAGPSDDPDDPVGLVYIGLGTPQGSYCQKFNYWGNRRSVKEQAAVSALNLLRLYLEGHLQ</sequence>
<dbReference type="AlphaFoldDB" id="A0A424YDB4"/>
<dbReference type="NCBIfam" id="TIGR00200">
    <property type="entry name" value="cinA_nterm"/>
    <property type="match status" value="1"/>
</dbReference>
<comment type="similarity">
    <text evidence="1">Belongs to the CinA family.</text>
</comment>
<dbReference type="EMBL" id="QZAA01000160">
    <property type="protein sequence ID" value="RQD75415.1"/>
    <property type="molecule type" value="Genomic_DNA"/>
</dbReference>
<dbReference type="PANTHER" id="PTHR13939:SF0">
    <property type="entry name" value="NMN AMIDOHYDROLASE-LIKE PROTEIN YFAY"/>
    <property type="match status" value="1"/>
</dbReference>
<evidence type="ECO:0000313" key="4">
    <source>
        <dbReference type="Proteomes" id="UP000285138"/>
    </source>
</evidence>
<comment type="caution">
    <text evidence="3">The sequence shown here is derived from an EMBL/GenBank/DDBJ whole genome shotgun (WGS) entry which is preliminary data.</text>
</comment>
<dbReference type="Pfam" id="PF00994">
    <property type="entry name" value="MoCF_biosynth"/>
    <property type="match status" value="1"/>
</dbReference>
<evidence type="ECO:0000313" key="3">
    <source>
        <dbReference type="EMBL" id="RQD75415.1"/>
    </source>
</evidence>
<dbReference type="InterPro" id="IPR008136">
    <property type="entry name" value="CinA_C"/>
</dbReference>
<dbReference type="PIRSF" id="PIRSF006728">
    <property type="entry name" value="CinA"/>
    <property type="match status" value="1"/>
</dbReference>
<dbReference type="InterPro" id="IPR041424">
    <property type="entry name" value="CinA_KH"/>
</dbReference>
<feature type="domain" description="MoaB/Mog" evidence="2">
    <location>
        <begin position="4"/>
        <end position="171"/>
    </location>
</feature>
<dbReference type="Pfam" id="PF02464">
    <property type="entry name" value="CinA"/>
    <property type="match status" value="1"/>
</dbReference>